<sequence length="309" mass="32794">MKLLPLTLTLAVATPAFAQPNVRMESIAAPDQSKAIALYPDQPVVAAGQDEQWSHMQVTIGTNAMDNIMVRNVVRPTITPYLPDPAKATGAAVIVAPGGAFMSLSMTSEGSDVARWLADHGVAALVLKYRLNVTPRDDKAFLGAMGARFAAAAKPGAVRSIEEPRATLDALKALEIVRSRAASWGIDPARTGMIGFSAGAMTTLNATLEGKGEQRPAFIGYIYGPMTDVAVPVDAPPMFNAIAMDDGLFKGQGFALVEGWRKAGRPVELHAYERGDHGFGAGKPGTTTMGLMPQFFAWMEARGLLSKRP</sequence>
<protein>
    <submittedName>
        <fullName evidence="3">Alpha/beta hydrolase</fullName>
    </submittedName>
</protein>
<reference evidence="3 4" key="1">
    <citation type="submission" date="2018-08" db="EMBL/GenBank/DDBJ databases">
        <title>Sphingobium sp. EO9.</title>
        <authorList>
            <person name="Park Y."/>
            <person name="Kim K.H."/>
            <person name="Jeon C.O."/>
        </authorList>
    </citation>
    <scope>NUCLEOTIDE SEQUENCE [LARGE SCALE GENOMIC DNA]</scope>
    <source>
        <strain evidence="3 4">EO9</strain>
    </source>
</reference>
<dbReference type="PANTHER" id="PTHR48081">
    <property type="entry name" value="AB HYDROLASE SUPERFAMILY PROTEIN C4A8.06C"/>
    <property type="match status" value="1"/>
</dbReference>
<name>A0A418YXG4_9SPHN</name>
<accession>A0A418YXG4</accession>
<dbReference type="SUPFAM" id="SSF53474">
    <property type="entry name" value="alpha/beta-Hydrolases"/>
    <property type="match status" value="1"/>
</dbReference>
<gene>
    <name evidence="3" type="ORF">D0Z70_03605</name>
</gene>
<evidence type="ECO:0000256" key="1">
    <source>
        <dbReference type="ARBA" id="ARBA00022801"/>
    </source>
</evidence>
<feature type="chain" id="PRO_5019183902" evidence="2">
    <location>
        <begin position="19"/>
        <end position="309"/>
    </location>
</feature>
<evidence type="ECO:0000313" key="3">
    <source>
        <dbReference type="EMBL" id="RJG57301.1"/>
    </source>
</evidence>
<evidence type="ECO:0000256" key="2">
    <source>
        <dbReference type="SAM" id="SignalP"/>
    </source>
</evidence>
<dbReference type="Proteomes" id="UP000283469">
    <property type="component" value="Unassembled WGS sequence"/>
</dbReference>
<organism evidence="3 4">
    <name type="scientific">Sphingobium terrigena</name>
    <dbReference type="NCBI Taxonomy" id="2304063"/>
    <lineage>
        <taxon>Bacteria</taxon>
        <taxon>Pseudomonadati</taxon>
        <taxon>Pseudomonadota</taxon>
        <taxon>Alphaproteobacteria</taxon>
        <taxon>Sphingomonadales</taxon>
        <taxon>Sphingomonadaceae</taxon>
        <taxon>Sphingobium</taxon>
    </lineage>
</organism>
<keyword evidence="1 3" id="KW-0378">Hydrolase</keyword>
<dbReference type="AlphaFoldDB" id="A0A418YXG4"/>
<keyword evidence="4" id="KW-1185">Reference proteome</keyword>
<proteinExistence type="predicted"/>
<keyword evidence="2" id="KW-0732">Signal</keyword>
<dbReference type="GO" id="GO:0016787">
    <property type="term" value="F:hydrolase activity"/>
    <property type="evidence" value="ECO:0007669"/>
    <property type="project" value="UniProtKB-KW"/>
</dbReference>
<dbReference type="EMBL" id="QVRA01000002">
    <property type="protein sequence ID" value="RJG57301.1"/>
    <property type="molecule type" value="Genomic_DNA"/>
</dbReference>
<dbReference type="Gene3D" id="3.40.50.1820">
    <property type="entry name" value="alpha/beta hydrolase"/>
    <property type="match status" value="1"/>
</dbReference>
<dbReference type="InterPro" id="IPR029058">
    <property type="entry name" value="AB_hydrolase_fold"/>
</dbReference>
<dbReference type="PANTHER" id="PTHR48081:SF6">
    <property type="entry name" value="PEPTIDASE S9 PROLYL OLIGOPEPTIDASE CATALYTIC DOMAIN-CONTAINING PROTEIN"/>
    <property type="match status" value="1"/>
</dbReference>
<feature type="signal peptide" evidence="2">
    <location>
        <begin position="1"/>
        <end position="18"/>
    </location>
</feature>
<comment type="caution">
    <text evidence="3">The sequence shown here is derived from an EMBL/GenBank/DDBJ whole genome shotgun (WGS) entry which is preliminary data.</text>
</comment>
<dbReference type="InterPro" id="IPR050300">
    <property type="entry name" value="GDXG_lipolytic_enzyme"/>
</dbReference>
<dbReference type="RefSeq" id="WP_119744004.1">
    <property type="nucleotide sequence ID" value="NZ_QVRA01000002.1"/>
</dbReference>
<dbReference type="OrthoDB" id="9771666at2"/>
<evidence type="ECO:0000313" key="4">
    <source>
        <dbReference type="Proteomes" id="UP000283469"/>
    </source>
</evidence>